<keyword evidence="2" id="KW-1185">Reference proteome</keyword>
<proteinExistence type="predicted"/>
<organism evidence="1 2">
    <name type="scientific">Cetraspora pellucida</name>
    <dbReference type="NCBI Taxonomy" id="1433469"/>
    <lineage>
        <taxon>Eukaryota</taxon>
        <taxon>Fungi</taxon>
        <taxon>Fungi incertae sedis</taxon>
        <taxon>Mucoromycota</taxon>
        <taxon>Glomeromycotina</taxon>
        <taxon>Glomeromycetes</taxon>
        <taxon>Diversisporales</taxon>
        <taxon>Gigasporaceae</taxon>
        <taxon>Cetraspora</taxon>
    </lineage>
</organism>
<sequence length="60" mass="6784">MSEPFPMLEQPNRALSSQDIRDEYLSQHNKIRVYRFTFQEIAYDPDLSGTGTGSCGPSSD</sequence>
<reference evidence="1" key="1">
    <citation type="submission" date="2021-06" db="EMBL/GenBank/DDBJ databases">
        <authorList>
            <person name="Kallberg Y."/>
            <person name="Tangrot J."/>
            <person name="Rosling A."/>
        </authorList>
    </citation>
    <scope>NUCLEOTIDE SEQUENCE</scope>
    <source>
        <strain evidence="1">FL966</strain>
    </source>
</reference>
<accession>A0A9N8VVU1</accession>
<dbReference type="Proteomes" id="UP000789759">
    <property type="component" value="Unassembled WGS sequence"/>
</dbReference>
<dbReference type="AlphaFoldDB" id="A0A9N8VVU1"/>
<evidence type="ECO:0000313" key="2">
    <source>
        <dbReference type="Proteomes" id="UP000789759"/>
    </source>
</evidence>
<gene>
    <name evidence="1" type="ORF">CPELLU_LOCUS699</name>
</gene>
<name>A0A9N8VVU1_9GLOM</name>
<dbReference type="EMBL" id="CAJVQA010000214">
    <property type="protein sequence ID" value="CAG8462714.1"/>
    <property type="molecule type" value="Genomic_DNA"/>
</dbReference>
<evidence type="ECO:0000313" key="1">
    <source>
        <dbReference type="EMBL" id="CAG8462714.1"/>
    </source>
</evidence>
<comment type="caution">
    <text evidence="1">The sequence shown here is derived from an EMBL/GenBank/DDBJ whole genome shotgun (WGS) entry which is preliminary data.</text>
</comment>
<protein>
    <submittedName>
        <fullName evidence="1">1567_t:CDS:1</fullName>
    </submittedName>
</protein>